<dbReference type="InterPro" id="IPR039379">
    <property type="entry name" value="Protoglobin_sensor_dom"/>
</dbReference>
<dbReference type="CDD" id="cd01068">
    <property type="entry name" value="globin_sensor"/>
    <property type="match status" value="1"/>
</dbReference>
<keyword evidence="4" id="KW-0472">Membrane</keyword>
<dbReference type="Proteomes" id="UP001596439">
    <property type="component" value="Unassembled WGS sequence"/>
</dbReference>
<feature type="domain" description="Methyl-accepting transducer" evidence="8">
    <location>
        <begin position="194"/>
        <end position="428"/>
    </location>
</feature>
<feature type="coiled-coil region" evidence="7">
    <location>
        <begin position="323"/>
        <end position="361"/>
    </location>
</feature>
<dbReference type="InterPro" id="IPR012292">
    <property type="entry name" value="Globin/Proto"/>
</dbReference>
<dbReference type="Pfam" id="PF00015">
    <property type="entry name" value="MCPsignal"/>
    <property type="match status" value="1"/>
</dbReference>
<gene>
    <name evidence="9" type="ORF">ACFQO8_03980</name>
</gene>
<evidence type="ECO:0000256" key="1">
    <source>
        <dbReference type="ARBA" id="ARBA00004141"/>
    </source>
</evidence>
<dbReference type="PANTHER" id="PTHR32089">
    <property type="entry name" value="METHYL-ACCEPTING CHEMOTAXIS PROTEIN MCPB"/>
    <property type="match status" value="1"/>
</dbReference>
<dbReference type="SUPFAM" id="SSF58104">
    <property type="entry name" value="Methyl-accepting chemotaxis protein (MCP) signaling domain"/>
    <property type="match status" value="1"/>
</dbReference>
<dbReference type="InterPro" id="IPR044398">
    <property type="entry name" value="Globin-sensor_dom"/>
</dbReference>
<comment type="subcellular location">
    <subcellularLocation>
        <location evidence="1">Membrane</location>
        <topology evidence="1">Multi-pass membrane protein</topology>
    </subcellularLocation>
</comment>
<dbReference type="SUPFAM" id="SSF46458">
    <property type="entry name" value="Globin-like"/>
    <property type="match status" value="1"/>
</dbReference>
<feature type="coiled-coil region" evidence="7">
    <location>
        <begin position="257"/>
        <end position="294"/>
    </location>
</feature>
<protein>
    <submittedName>
        <fullName evidence="9">Methyl-accepting chemotaxis protein</fullName>
    </submittedName>
</protein>
<dbReference type="Gene3D" id="1.10.490.10">
    <property type="entry name" value="Globins"/>
    <property type="match status" value="1"/>
</dbReference>
<evidence type="ECO:0000313" key="10">
    <source>
        <dbReference type="Proteomes" id="UP001596439"/>
    </source>
</evidence>
<name>A0ABW2PII0_9BACL</name>
<evidence type="ECO:0000256" key="3">
    <source>
        <dbReference type="ARBA" id="ARBA00022989"/>
    </source>
</evidence>
<keyword evidence="3" id="KW-1133">Transmembrane helix</keyword>
<dbReference type="PANTHER" id="PTHR32089:SF119">
    <property type="entry name" value="METHYL-ACCEPTING CHEMOTAXIS PROTEIN CTPL"/>
    <property type="match status" value="1"/>
</dbReference>
<evidence type="ECO:0000256" key="4">
    <source>
        <dbReference type="ARBA" id="ARBA00023136"/>
    </source>
</evidence>
<dbReference type="RefSeq" id="WP_214787146.1">
    <property type="nucleotide sequence ID" value="NZ_JANIEL010000048.1"/>
</dbReference>
<keyword evidence="2" id="KW-0812">Transmembrane</keyword>
<dbReference type="EMBL" id="JBHTCE010000001">
    <property type="protein sequence ID" value="MFC7389291.1"/>
    <property type="molecule type" value="Genomic_DNA"/>
</dbReference>
<keyword evidence="10" id="KW-1185">Reference proteome</keyword>
<reference evidence="10" key="1">
    <citation type="journal article" date="2019" name="Int. J. Syst. Evol. Microbiol.">
        <title>The Global Catalogue of Microorganisms (GCM) 10K type strain sequencing project: providing services to taxonomists for standard genome sequencing and annotation.</title>
        <authorList>
            <consortium name="The Broad Institute Genomics Platform"/>
            <consortium name="The Broad Institute Genome Sequencing Center for Infectious Disease"/>
            <person name="Wu L."/>
            <person name="Ma J."/>
        </authorList>
    </citation>
    <scope>NUCLEOTIDE SEQUENCE [LARGE SCALE GENOMIC DNA]</scope>
    <source>
        <strain evidence="10">CCUG 55590</strain>
    </source>
</reference>
<dbReference type="InterPro" id="IPR009050">
    <property type="entry name" value="Globin-like_sf"/>
</dbReference>
<evidence type="ECO:0000259" key="8">
    <source>
        <dbReference type="PROSITE" id="PS50111"/>
    </source>
</evidence>
<dbReference type="Pfam" id="PF11563">
    <property type="entry name" value="Protoglobin"/>
    <property type="match status" value="1"/>
</dbReference>
<evidence type="ECO:0000256" key="6">
    <source>
        <dbReference type="PROSITE-ProRule" id="PRU00284"/>
    </source>
</evidence>
<sequence length="428" mass="48745">MFARKRNMPIHLDTSSQMEHLLIALPEELERQRQLIRLELEDLAYLRAYQQELRQLTPQLVDVFYEELEKIDEMRELIRQHSSSDKLKLTLSNHIMEMFEGKLDEAYINRRLAIAKRHYLIGLKGKWYMAAFQKIFETLVLSIQHEQLDEGSKMKLMMAVSKIFNFEQQIVLEMFDDEADVVRDQMQHVKDEISQTIQQASEDLAALSQEVMASFQSMNERADDMKHSSSLTQTKLRTVLHSSVSGKDTILSETGRLDEIARDLSDSAQEIKALEKLMNEIMTIADSVKQIANQTNLLSLNAAIEAARAGEQGKGFQVVASEVRTLASQSKQAAEEVEDLVKRLTNQMEETSTRVLSTEQEMKQTMRRINQVTDAFLQISGDSEHADGQMGSLAGDIDEIVESIAELKRATTQIATSSTQLMDTAQRL</sequence>
<accession>A0ABW2PII0</accession>
<feature type="coiled-coil region" evidence="7">
    <location>
        <begin position="183"/>
        <end position="210"/>
    </location>
</feature>
<evidence type="ECO:0000256" key="7">
    <source>
        <dbReference type="SAM" id="Coils"/>
    </source>
</evidence>
<organism evidence="9 10">
    <name type="scientific">Exiguobacterium aestuarii</name>
    <dbReference type="NCBI Taxonomy" id="273527"/>
    <lineage>
        <taxon>Bacteria</taxon>
        <taxon>Bacillati</taxon>
        <taxon>Bacillota</taxon>
        <taxon>Bacilli</taxon>
        <taxon>Bacillales</taxon>
        <taxon>Bacillales Family XII. Incertae Sedis</taxon>
        <taxon>Exiguobacterium</taxon>
    </lineage>
</organism>
<comment type="caution">
    <text evidence="9">The sequence shown here is derived from an EMBL/GenBank/DDBJ whole genome shotgun (WGS) entry which is preliminary data.</text>
</comment>
<keyword evidence="7" id="KW-0175">Coiled coil</keyword>
<evidence type="ECO:0000256" key="2">
    <source>
        <dbReference type="ARBA" id="ARBA00022692"/>
    </source>
</evidence>
<proteinExistence type="predicted"/>
<dbReference type="Gene3D" id="1.10.287.950">
    <property type="entry name" value="Methyl-accepting chemotaxis protein"/>
    <property type="match status" value="1"/>
</dbReference>
<keyword evidence="5 6" id="KW-0807">Transducer</keyword>
<evidence type="ECO:0000256" key="5">
    <source>
        <dbReference type="ARBA" id="ARBA00023224"/>
    </source>
</evidence>
<dbReference type="SMART" id="SM00283">
    <property type="entry name" value="MA"/>
    <property type="match status" value="1"/>
</dbReference>
<dbReference type="PROSITE" id="PS50111">
    <property type="entry name" value="CHEMOTAXIS_TRANSDUC_2"/>
    <property type="match status" value="1"/>
</dbReference>
<evidence type="ECO:0000313" key="9">
    <source>
        <dbReference type="EMBL" id="MFC7389291.1"/>
    </source>
</evidence>
<dbReference type="InterPro" id="IPR004089">
    <property type="entry name" value="MCPsignal_dom"/>
</dbReference>